<feature type="domain" description="FecR protein" evidence="1">
    <location>
        <begin position="142"/>
        <end position="231"/>
    </location>
</feature>
<dbReference type="GO" id="GO:0016989">
    <property type="term" value="F:sigma factor antagonist activity"/>
    <property type="evidence" value="ECO:0007669"/>
    <property type="project" value="TreeGrafter"/>
</dbReference>
<accession>D2QUP1</accession>
<dbReference type="EMBL" id="CP001769">
    <property type="protein sequence ID" value="ADB42523.1"/>
    <property type="molecule type" value="Genomic_DNA"/>
</dbReference>
<dbReference type="PIRSF" id="PIRSF018266">
    <property type="entry name" value="FecR"/>
    <property type="match status" value="1"/>
</dbReference>
<dbReference type="STRING" id="504472.Slin_6566"/>
<dbReference type="Proteomes" id="UP000002028">
    <property type="component" value="Chromosome"/>
</dbReference>
<sequence>MNYYLFNAEDLAADDYFKEWVCSPTPDTDAFWKTFLHEYPERYYQLEEARQLVTGLREIQYQPGQDASVERIWQRIGQTLEPAQPIPLIRRIASQRAWQLAALLLLTLGVGWLGMNQVPIGKASKTKLAQAGNDWVETLNEASQSMEIQLADGSLVKLQQGGRLRYRKELAGPLREVYLTGEAFFQVRKNPTKPFVVYANGLVTKVLGTSFRVNAPADASTVTVDVKTGRVSVYANQPSRLQDPESKGMVLTPNQKAVFHREGATLDKILVDSPSLLISHKELQQFVFEDAPIARIFGAIERAYGVDIIFDEEVMQHCTLTLSLDDESLFQKLDVICKVLDAQYKLIDAQVVIYSKGCPKSI</sequence>
<evidence type="ECO:0000313" key="3">
    <source>
        <dbReference type="EMBL" id="ADB42523.1"/>
    </source>
</evidence>
<keyword evidence="4" id="KW-1185">Reference proteome</keyword>
<feature type="domain" description="Protein FecR C-terminal" evidence="2">
    <location>
        <begin position="285"/>
        <end position="352"/>
    </location>
</feature>
<dbReference type="AlphaFoldDB" id="D2QUP1"/>
<dbReference type="InterPro" id="IPR032508">
    <property type="entry name" value="FecR_C"/>
</dbReference>
<protein>
    <submittedName>
        <fullName evidence="3">Anti-FecI sigma factor, FecR</fullName>
    </submittedName>
</protein>
<dbReference type="Gene3D" id="2.60.120.1440">
    <property type="match status" value="1"/>
</dbReference>
<dbReference type="RefSeq" id="WP_012931005.1">
    <property type="nucleotide sequence ID" value="NC_013730.1"/>
</dbReference>
<dbReference type="KEGG" id="sli:Slin_6566"/>
<dbReference type="InterPro" id="IPR006860">
    <property type="entry name" value="FecR"/>
</dbReference>
<evidence type="ECO:0000313" key="4">
    <source>
        <dbReference type="Proteomes" id="UP000002028"/>
    </source>
</evidence>
<dbReference type="PANTHER" id="PTHR30273:SF2">
    <property type="entry name" value="PROTEIN FECR"/>
    <property type="match status" value="1"/>
</dbReference>
<proteinExistence type="predicted"/>
<name>D2QUP1_SPILD</name>
<dbReference type="HOGENOM" id="CLU_050192_2_1_10"/>
<dbReference type="Gene3D" id="3.55.50.30">
    <property type="match status" value="1"/>
</dbReference>
<reference evidence="3 4" key="1">
    <citation type="journal article" date="2010" name="Stand. Genomic Sci.">
        <title>Complete genome sequence of Spirosoma linguale type strain (1).</title>
        <authorList>
            <person name="Lail K."/>
            <person name="Sikorski J."/>
            <person name="Saunders E."/>
            <person name="Lapidus A."/>
            <person name="Glavina Del Rio T."/>
            <person name="Copeland A."/>
            <person name="Tice H."/>
            <person name="Cheng J.-F."/>
            <person name="Lucas S."/>
            <person name="Nolan M."/>
            <person name="Bruce D."/>
            <person name="Goodwin L."/>
            <person name="Pitluck S."/>
            <person name="Ivanova N."/>
            <person name="Mavromatis K."/>
            <person name="Ovchinnikova G."/>
            <person name="Pati A."/>
            <person name="Chen A."/>
            <person name="Palaniappan K."/>
            <person name="Land M."/>
            <person name="Hauser L."/>
            <person name="Chang Y.-J."/>
            <person name="Jeffries C.D."/>
            <person name="Chain P."/>
            <person name="Brettin T."/>
            <person name="Detter J.C."/>
            <person name="Schuetze A."/>
            <person name="Rohde M."/>
            <person name="Tindall B.J."/>
            <person name="Goeker M."/>
            <person name="Bristow J."/>
            <person name="Eisen J.A."/>
            <person name="Markowitz V."/>
            <person name="Hugenholtz P."/>
            <person name="Kyrpides N.C."/>
            <person name="Klenk H.-P."/>
            <person name="Chen F."/>
        </authorList>
    </citation>
    <scope>NUCLEOTIDE SEQUENCE [LARGE SCALE GENOMIC DNA]</scope>
    <source>
        <strain evidence="4">ATCC 33905 / DSM 74 / LMG 10896 / Claus 1</strain>
    </source>
</reference>
<organism evidence="3 4">
    <name type="scientific">Spirosoma linguale (strain ATCC 33905 / DSM 74 / LMG 10896 / Claus 1)</name>
    <dbReference type="NCBI Taxonomy" id="504472"/>
    <lineage>
        <taxon>Bacteria</taxon>
        <taxon>Pseudomonadati</taxon>
        <taxon>Bacteroidota</taxon>
        <taxon>Cytophagia</taxon>
        <taxon>Cytophagales</taxon>
        <taxon>Cytophagaceae</taxon>
        <taxon>Spirosoma</taxon>
    </lineage>
</organism>
<gene>
    <name evidence="3" type="ordered locus">Slin_6566</name>
</gene>
<dbReference type="InterPro" id="IPR012373">
    <property type="entry name" value="Ferrdict_sens_TM"/>
</dbReference>
<evidence type="ECO:0000259" key="1">
    <source>
        <dbReference type="Pfam" id="PF04773"/>
    </source>
</evidence>
<dbReference type="Pfam" id="PF04773">
    <property type="entry name" value="FecR"/>
    <property type="match status" value="1"/>
</dbReference>
<dbReference type="eggNOG" id="COG3712">
    <property type="taxonomic scope" value="Bacteria"/>
</dbReference>
<dbReference type="PANTHER" id="PTHR30273">
    <property type="entry name" value="PERIPLASMIC SIGNAL SENSOR AND SIGMA FACTOR ACTIVATOR FECR-RELATED"/>
    <property type="match status" value="1"/>
</dbReference>
<evidence type="ECO:0000259" key="2">
    <source>
        <dbReference type="Pfam" id="PF16344"/>
    </source>
</evidence>
<dbReference type="Pfam" id="PF16344">
    <property type="entry name" value="FecR_C"/>
    <property type="match status" value="1"/>
</dbReference>